<feature type="chain" id="PRO_5008289305" description="Lipoprotein" evidence="1">
    <location>
        <begin position="22"/>
        <end position="49"/>
    </location>
</feature>
<keyword evidence="1" id="KW-0732">Signal</keyword>
<dbReference type="GeneID" id="84441474"/>
<sequence>MKRAVLLLACTLGLSACGMFSSSEPKHLTTAAQWEKYGYHDHLKTGDDD</sequence>
<organism evidence="2 3">
    <name type="scientific">Acetobacter pasteurianus</name>
    <name type="common">Acetobacter turbidans</name>
    <dbReference type="NCBI Taxonomy" id="438"/>
    <lineage>
        <taxon>Bacteria</taxon>
        <taxon>Pseudomonadati</taxon>
        <taxon>Pseudomonadota</taxon>
        <taxon>Alphaproteobacteria</taxon>
        <taxon>Acetobacterales</taxon>
        <taxon>Acetobacteraceae</taxon>
        <taxon>Acetobacter</taxon>
    </lineage>
</organism>
<comment type="caution">
    <text evidence="2">The sequence shown here is derived from an EMBL/GenBank/DDBJ whole genome shotgun (WGS) entry which is preliminary data.</text>
</comment>
<dbReference type="Proteomes" id="UP000093796">
    <property type="component" value="Unassembled WGS sequence"/>
</dbReference>
<proteinExistence type="predicted"/>
<evidence type="ECO:0000256" key="1">
    <source>
        <dbReference type="SAM" id="SignalP"/>
    </source>
</evidence>
<evidence type="ECO:0008006" key="4">
    <source>
        <dbReference type="Google" id="ProtNLM"/>
    </source>
</evidence>
<reference evidence="2 3" key="1">
    <citation type="submission" date="2016-05" db="EMBL/GenBank/DDBJ databases">
        <title>Genome sequencing of Acetobacter pasteurianus strain SRCM100623.</title>
        <authorList>
            <person name="Song Y.R."/>
        </authorList>
    </citation>
    <scope>NUCLEOTIDE SEQUENCE [LARGE SCALE GENOMIC DNA]</scope>
    <source>
        <strain evidence="2 3">SRCM100623</strain>
    </source>
</reference>
<dbReference type="EMBL" id="LYUD01000099">
    <property type="protein sequence ID" value="OAZ72604.1"/>
    <property type="molecule type" value="Genomic_DNA"/>
</dbReference>
<name>A0A1A0DBT9_ACEPA</name>
<evidence type="ECO:0000313" key="2">
    <source>
        <dbReference type="EMBL" id="OAZ72604.1"/>
    </source>
</evidence>
<protein>
    <recommendedName>
        <fullName evidence="4">Lipoprotein</fullName>
    </recommendedName>
</protein>
<dbReference type="PATRIC" id="fig|438.15.peg.1316"/>
<feature type="signal peptide" evidence="1">
    <location>
        <begin position="1"/>
        <end position="21"/>
    </location>
</feature>
<dbReference type="AlphaFoldDB" id="A0A1A0DBT9"/>
<accession>A0A1A0DBT9</accession>
<gene>
    <name evidence="2" type="ORF">SRCM100623_01145</name>
</gene>
<dbReference type="RefSeq" id="WP_003629136.1">
    <property type="nucleotide sequence ID" value="NZ_BSCN01000074.1"/>
</dbReference>
<dbReference type="PROSITE" id="PS51257">
    <property type="entry name" value="PROKAR_LIPOPROTEIN"/>
    <property type="match status" value="1"/>
</dbReference>
<evidence type="ECO:0000313" key="3">
    <source>
        <dbReference type="Proteomes" id="UP000093796"/>
    </source>
</evidence>